<keyword evidence="4" id="KW-0732">Signal</keyword>
<dbReference type="PROSITE" id="PS51257">
    <property type="entry name" value="PROKAR_LIPOPROTEIN"/>
    <property type="match status" value="1"/>
</dbReference>
<dbReference type="RefSeq" id="WP_072299963.1">
    <property type="nucleotide sequence ID" value="NZ_FPIP01000003.1"/>
</dbReference>
<dbReference type="AlphaFoldDB" id="A0A1K1N2S6"/>
<keyword evidence="3" id="KW-1133">Transmembrane helix</keyword>
<feature type="compositionally biased region" description="Pro residues" evidence="2">
    <location>
        <begin position="348"/>
        <end position="361"/>
    </location>
</feature>
<feature type="chain" id="PRO_5012091728" description="DUF4349 domain-containing protein" evidence="4">
    <location>
        <begin position="24"/>
        <end position="407"/>
    </location>
</feature>
<feature type="domain" description="DUF4349" evidence="5">
    <location>
        <begin position="80"/>
        <end position="304"/>
    </location>
</feature>
<dbReference type="InterPro" id="IPR025645">
    <property type="entry name" value="DUF4349"/>
</dbReference>
<organism evidence="6 7">
    <name type="scientific">Ruminococcus flavefaciens</name>
    <dbReference type="NCBI Taxonomy" id="1265"/>
    <lineage>
        <taxon>Bacteria</taxon>
        <taxon>Bacillati</taxon>
        <taxon>Bacillota</taxon>
        <taxon>Clostridia</taxon>
        <taxon>Eubacteriales</taxon>
        <taxon>Oscillospiraceae</taxon>
        <taxon>Ruminococcus</taxon>
    </lineage>
</organism>
<feature type="signal peptide" evidence="4">
    <location>
        <begin position="1"/>
        <end position="23"/>
    </location>
</feature>
<feature type="transmembrane region" description="Helical" evidence="3">
    <location>
        <begin position="290"/>
        <end position="312"/>
    </location>
</feature>
<evidence type="ECO:0000256" key="4">
    <source>
        <dbReference type="SAM" id="SignalP"/>
    </source>
</evidence>
<keyword evidence="1" id="KW-0175">Coiled coil</keyword>
<name>A0A1K1N2S6_RUMFL</name>
<dbReference type="Pfam" id="PF14257">
    <property type="entry name" value="DUF4349"/>
    <property type="match status" value="1"/>
</dbReference>
<proteinExistence type="predicted"/>
<dbReference type="Proteomes" id="UP000183461">
    <property type="component" value="Unassembled WGS sequence"/>
</dbReference>
<feature type="compositionally biased region" description="Low complexity" evidence="2">
    <location>
        <begin position="378"/>
        <end position="407"/>
    </location>
</feature>
<gene>
    <name evidence="6" type="ORF">SAMN02910280_1656</name>
</gene>
<evidence type="ECO:0000259" key="5">
    <source>
        <dbReference type="Pfam" id="PF14257"/>
    </source>
</evidence>
<keyword evidence="3" id="KW-0472">Membrane</keyword>
<evidence type="ECO:0000256" key="3">
    <source>
        <dbReference type="SAM" id="Phobius"/>
    </source>
</evidence>
<dbReference type="EMBL" id="FPIP01000003">
    <property type="protein sequence ID" value="SFW29740.1"/>
    <property type="molecule type" value="Genomic_DNA"/>
</dbReference>
<evidence type="ECO:0000313" key="6">
    <source>
        <dbReference type="EMBL" id="SFW29740.1"/>
    </source>
</evidence>
<evidence type="ECO:0000256" key="2">
    <source>
        <dbReference type="SAM" id="MobiDB-lite"/>
    </source>
</evidence>
<reference evidence="6 7" key="1">
    <citation type="submission" date="2016-11" db="EMBL/GenBank/DDBJ databases">
        <authorList>
            <person name="Jaros S."/>
            <person name="Januszkiewicz K."/>
            <person name="Wedrychowicz H."/>
        </authorList>
    </citation>
    <scope>NUCLEOTIDE SEQUENCE [LARGE SCALE GENOMIC DNA]</scope>
    <source>
        <strain evidence="6 7">YL228</strain>
    </source>
</reference>
<sequence>MKKTLLAAALASTLLLSACGSNEKNTMSAFDAAPRNAEAGEYYKSDDNAELETNAPSELEEPELLNVDYKQSDVKVINTQMLVYSCNMSIDVLDFNKAVDQIHEYIKSYGGFIENESYSDGGDTSQWLYNDEQKWKNFHATIRVPSAKYDDFCKSAESVGDMRKKNASVDNLTTEYSDLKTTLSIYEAKEDRYLEMLKEIKDQNKAISVEEELTNIQIEIARIKTRMNNIENDVAYSYVDLTLNEVREYTDKPVVKKTDTFGQRLSNTLSSTWSTFLSFLEGALFVIIRILPYLLLIGIITFIIVKIVKFIVKASEKSKKKRYEEMVKSGKISSAPLFPNGNNMPMQGNPPAPIPPAPMPNNQPMQGGAPAANQPVKPNNAPSAAPNSAPNNAPAQNNNPNPNENKK</sequence>
<accession>A0A1K1N2S6</accession>
<feature type="coiled-coil region" evidence="1">
    <location>
        <begin position="169"/>
        <end position="233"/>
    </location>
</feature>
<evidence type="ECO:0000256" key="1">
    <source>
        <dbReference type="SAM" id="Coils"/>
    </source>
</evidence>
<evidence type="ECO:0000313" key="7">
    <source>
        <dbReference type="Proteomes" id="UP000183461"/>
    </source>
</evidence>
<protein>
    <recommendedName>
        <fullName evidence="5">DUF4349 domain-containing protein</fullName>
    </recommendedName>
</protein>
<feature type="region of interest" description="Disordered" evidence="2">
    <location>
        <begin position="334"/>
        <end position="407"/>
    </location>
</feature>
<keyword evidence="3" id="KW-0812">Transmembrane</keyword>